<dbReference type="Pfam" id="PF13641">
    <property type="entry name" value="Glyco_tranf_2_3"/>
    <property type="match status" value="1"/>
</dbReference>
<dbReference type="EC" id="2.4.-.-" evidence="5"/>
<keyword evidence="4" id="KW-0472">Membrane</keyword>
<dbReference type="GO" id="GO:0016757">
    <property type="term" value="F:glycosyltransferase activity"/>
    <property type="evidence" value="ECO:0007669"/>
    <property type="project" value="UniProtKB-KW"/>
</dbReference>
<reference evidence="6" key="1">
    <citation type="journal article" date="2019" name="Int. J. Syst. Evol. Microbiol.">
        <title>The Global Catalogue of Microorganisms (GCM) 10K type strain sequencing project: providing services to taxonomists for standard genome sequencing and annotation.</title>
        <authorList>
            <consortium name="The Broad Institute Genomics Platform"/>
            <consortium name="The Broad Institute Genome Sequencing Center for Infectious Disease"/>
            <person name="Wu L."/>
            <person name="Ma J."/>
        </authorList>
    </citation>
    <scope>NUCLEOTIDE SEQUENCE [LARGE SCALE GENOMIC DNA]</scope>
    <source>
        <strain evidence="6">CCUG 61948</strain>
    </source>
</reference>
<keyword evidence="4" id="KW-0812">Transmembrane</keyword>
<sequence length="404" mass="45399">MQFLKFILSILEILLFAYLAFGVFYILLFSIAGLFKAKSKTISVTKAERKFAVLIPGYKEDAVIVEVAKRALEQTYDRAKFDVVVIADSFEKETLNALRALPIILIEVSFETSTKSKALNAAMAQIGDSYDVALILDADNIMEPDFVHKMNSAFDKGYKVVQGHRMAKNTNTPFAILDAISEEVNNHIFRKGHRVLGFSSALIGSGMAFDYQFFKSTMANIKAIGGFDKELELTLLRDGETIEYLHDALVLDEKVQKADVFANQRKRWLSAQFVYFQRFFWSGIKALVLKGNIDFFDKVYQMIAPPRVLLAGLVTVFAVTTVLFQVFFPEISMLFSVPPFAWQVTFGAVVVAFLCAVPRVFYNGKTLNALLTLPKAFALMFLSLFKLKGANKKFIHTQHGTINS</sequence>
<dbReference type="SUPFAM" id="SSF53448">
    <property type="entry name" value="Nucleotide-diphospho-sugar transferases"/>
    <property type="match status" value="1"/>
</dbReference>
<dbReference type="Gene3D" id="3.90.550.10">
    <property type="entry name" value="Spore Coat Polysaccharide Biosynthesis Protein SpsA, Chain A"/>
    <property type="match status" value="1"/>
</dbReference>
<evidence type="ECO:0000256" key="1">
    <source>
        <dbReference type="ARBA" id="ARBA00006739"/>
    </source>
</evidence>
<feature type="transmembrane region" description="Helical" evidence="4">
    <location>
        <begin position="6"/>
        <end position="35"/>
    </location>
</feature>
<dbReference type="PANTHER" id="PTHR43630">
    <property type="entry name" value="POLY-BETA-1,6-N-ACETYL-D-GLUCOSAMINE SYNTHASE"/>
    <property type="match status" value="1"/>
</dbReference>
<comment type="similarity">
    <text evidence="1">Belongs to the glycosyltransferase 2 family.</text>
</comment>
<name>A0ABW3B6B4_9FLAO</name>
<keyword evidence="6" id="KW-1185">Reference proteome</keyword>
<dbReference type="EMBL" id="JBHTHY010000011">
    <property type="protein sequence ID" value="MFD0798328.1"/>
    <property type="molecule type" value="Genomic_DNA"/>
</dbReference>
<keyword evidence="3 5" id="KW-0808">Transferase</keyword>
<evidence type="ECO:0000256" key="4">
    <source>
        <dbReference type="SAM" id="Phobius"/>
    </source>
</evidence>
<evidence type="ECO:0000313" key="6">
    <source>
        <dbReference type="Proteomes" id="UP001597012"/>
    </source>
</evidence>
<evidence type="ECO:0000256" key="3">
    <source>
        <dbReference type="ARBA" id="ARBA00022679"/>
    </source>
</evidence>
<proteinExistence type="inferred from homology"/>
<feature type="transmembrane region" description="Helical" evidence="4">
    <location>
        <begin position="340"/>
        <end position="362"/>
    </location>
</feature>
<accession>A0ABW3B6B4</accession>
<dbReference type="CDD" id="cd06423">
    <property type="entry name" value="CESA_like"/>
    <property type="match status" value="1"/>
</dbReference>
<evidence type="ECO:0000313" key="5">
    <source>
        <dbReference type="EMBL" id="MFD0798328.1"/>
    </source>
</evidence>
<organism evidence="5 6">
    <name type="scientific">Maribacter chungangensis</name>
    <dbReference type="NCBI Taxonomy" id="1069117"/>
    <lineage>
        <taxon>Bacteria</taxon>
        <taxon>Pseudomonadati</taxon>
        <taxon>Bacteroidota</taxon>
        <taxon>Flavobacteriia</taxon>
        <taxon>Flavobacteriales</taxon>
        <taxon>Flavobacteriaceae</taxon>
        <taxon>Maribacter</taxon>
    </lineage>
</organism>
<evidence type="ECO:0000256" key="2">
    <source>
        <dbReference type="ARBA" id="ARBA00022676"/>
    </source>
</evidence>
<keyword evidence="2 5" id="KW-0328">Glycosyltransferase</keyword>
<keyword evidence="4" id="KW-1133">Transmembrane helix</keyword>
<dbReference type="Proteomes" id="UP001597012">
    <property type="component" value="Unassembled WGS sequence"/>
</dbReference>
<dbReference type="InterPro" id="IPR029044">
    <property type="entry name" value="Nucleotide-diphossugar_trans"/>
</dbReference>
<gene>
    <name evidence="5" type="ORF">ACFQZJ_12725</name>
</gene>
<feature type="transmembrane region" description="Helical" evidence="4">
    <location>
        <begin position="308"/>
        <end position="328"/>
    </location>
</feature>
<dbReference type="RefSeq" id="WP_379935033.1">
    <property type="nucleotide sequence ID" value="NZ_JBHTHY010000011.1"/>
</dbReference>
<comment type="caution">
    <text evidence="5">The sequence shown here is derived from an EMBL/GenBank/DDBJ whole genome shotgun (WGS) entry which is preliminary data.</text>
</comment>
<protein>
    <submittedName>
        <fullName evidence="5">Glycosyltransferase</fullName>
        <ecNumber evidence="5">2.4.-.-</ecNumber>
    </submittedName>
</protein>
<dbReference type="PANTHER" id="PTHR43630:SF1">
    <property type="entry name" value="POLY-BETA-1,6-N-ACETYL-D-GLUCOSAMINE SYNTHASE"/>
    <property type="match status" value="1"/>
</dbReference>